<dbReference type="OMA" id="WNTGGCT"/>
<dbReference type="GeneID" id="19108625"/>
<gene>
    <name evidence="5" type="ORF">BAUCODRAFT_145756</name>
</gene>
<accession>M2NHA8</accession>
<protein>
    <recommendedName>
        <fullName evidence="7">FAD/NAD(P)-binding domain-containing protein</fullName>
    </recommendedName>
</protein>
<dbReference type="InterPro" id="IPR036188">
    <property type="entry name" value="FAD/NAD-bd_sf"/>
</dbReference>
<keyword evidence="6" id="KW-1185">Reference proteome</keyword>
<dbReference type="Gene3D" id="3.50.50.60">
    <property type="entry name" value="FAD/NAD(P)-binding domain"/>
    <property type="match status" value="2"/>
</dbReference>
<dbReference type="SUPFAM" id="SSF51905">
    <property type="entry name" value="FAD/NAD(P)-binding domain"/>
    <property type="match status" value="2"/>
</dbReference>
<dbReference type="InterPro" id="IPR051209">
    <property type="entry name" value="FAD-bind_Monooxygenase_sf"/>
</dbReference>
<dbReference type="GO" id="GO:0004499">
    <property type="term" value="F:N,N-dimethylaniline monooxygenase activity"/>
    <property type="evidence" value="ECO:0007669"/>
    <property type="project" value="InterPro"/>
</dbReference>
<dbReference type="RefSeq" id="XP_007673896.1">
    <property type="nucleotide sequence ID" value="XM_007675706.1"/>
</dbReference>
<evidence type="ECO:0000256" key="4">
    <source>
        <dbReference type="ARBA" id="ARBA00023002"/>
    </source>
</evidence>
<dbReference type="AlphaFoldDB" id="M2NHA8"/>
<dbReference type="HOGENOM" id="CLU_006937_7_1_1"/>
<sequence length="582" mass="65685">MAGDKPWPEVPVGNKDHTNAAVVIIGAGISGMCTAIDLVKRNNCRNFIILEKSSGLGGTWHDNKYPGCCCDVFSTLYSYSFAQNPDWTREYPGQEEILSYLIRVAQEYQLYQHVRFNTQVEEARWDDELKKWRTTVTTAKGSKEAEFNPEYEIKSDFLVSAVGQLNQPAWPKIDGLDSFAGKKMHSARWDWSYDLADKKIALIGNGCTAVQILPEIAKVAKKVTVYQRTPNWVVPRLDQPVSSTMRAVLRYLPPVRWRKRAGQMDFREWTYNAIVDSKSDAAKMFRDMAIDMMHNQLPDQPEMWEKLTPEYALGCKRIIISDDYYPAVNQPNVALETRAIQSIHDRSVSVLGDDGQPEDVESDYDLLVCATGFKTVDFMHPIKMVGKNGRTLNDIWKDGAKAYYGVCVEDMPNFGMLYGPNTNLGHNSIILMIESQSRYINGLIKPILDARKQGKALSLRPKHDKVEAYNEKIQSILKNSSFNDPTCNSWYKNEAGVITNNWSGTVVEYQNMLSSVDYSDYELDGSGVELAQQKPKLSVGRAVEESQISDRTLLALGLLSTAAVVGGFLVRNSQYLSRIRVR</sequence>
<evidence type="ECO:0000256" key="3">
    <source>
        <dbReference type="ARBA" id="ARBA00022827"/>
    </source>
</evidence>
<proteinExistence type="inferred from homology"/>
<organism evidence="5 6">
    <name type="scientific">Baudoinia panamericana (strain UAMH 10762)</name>
    <name type="common">Angels' share fungus</name>
    <name type="synonym">Baudoinia compniacensis (strain UAMH 10762)</name>
    <dbReference type="NCBI Taxonomy" id="717646"/>
    <lineage>
        <taxon>Eukaryota</taxon>
        <taxon>Fungi</taxon>
        <taxon>Dikarya</taxon>
        <taxon>Ascomycota</taxon>
        <taxon>Pezizomycotina</taxon>
        <taxon>Dothideomycetes</taxon>
        <taxon>Dothideomycetidae</taxon>
        <taxon>Mycosphaerellales</taxon>
        <taxon>Teratosphaeriaceae</taxon>
        <taxon>Baudoinia</taxon>
    </lineage>
</organism>
<evidence type="ECO:0000313" key="6">
    <source>
        <dbReference type="Proteomes" id="UP000011761"/>
    </source>
</evidence>
<dbReference type="EMBL" id="KB445552">
    <property type="protein sequence ID" value="EMC98724.1"/>
    <property type="molecule type" value="Genomic_DNA"/>
</dbReference>
<evidence type="ECO:0000256" key="1">
    <source>
        <dbReference type="ARBA" id="ARBA00010139"/>
    </source>
</evidence>
<dbReference type="Proteomes" id="UP000011761">
    <property type="component" value="Unassembled WGS sequence"/>
</dbReference>
<dbReference type="PANTHER" id="PTHR42877:SF4">
    <property type="entry name" value="FAD_NAD(P)-BINDING DOMAIN-CONTAINING PROTEIN-RELATED"/>
    <property type="match status" value="1"/>
</dbReference>
<reference evidence="5 6" key="1">
    <citation type="journal article" date="2012" name="PLoS Pathog.">
        <title>Diverse lifestyles and strategies of plant pathogenesis encoded in the genomes of eighteen Dothideomycetes fungi.</title>
        <authorList>
            <person name="Ohm R.A."/>
            <person name="Feau N."/>
            <person name="Henrissat B."/>
            <person name="Schoch C.L."/>
            <person name="Horwitz B.A."/>
            <person name="Barry K.W."/>
            <person name="Condon B.J."/>
            <person name="Copeland A.C."/>
            <person name="Dhillon B."/>
            <person name="Glaser F."/>
            <person name="Hesse C.N."/>
            <person name="Kosti I."/>
            <person name="LaButti K."/>
            <person name="Lindquist E.A."/>
            <person name="Lucas S."/>
            <person name="Salamov A.A."/>
            <person name="Bradshaw R.E."/>
            <person name="Ciuffetti L."/>
            <person name="Hamelin R.C."/>
            <person name="Kema G.H.J."/>
            <person name="Lawrence C."/>
            <person name="Scott J.A."/>
            <person name="Spatafora J.W."/>
            <person name="Turgeon B.G."/>
            <person name="de Wit P.J.G.M."/>
            <person name="Zhong S."/>
            <person name="Goodwin S.B."/>
            <person name="Grigoriev I.V."/>
        </authorList>
    </citation>
    <scope>NUCLEOTIDE SEQUENCE [LARGE SCALE GENOMIC DNA]</scope>
    <source>
        <strain evidence="5 6">UAMH 10762</strain>
    </source>
</reference>
<dbReference type="Pfam" id="PF00743">
    <property type="entry name" value="FMO-like"/>
    <property type="match status" value="1"/>
</dbReference>
<keyword evidence="3" id="KW-0274">FAD</keyword>
<dbReference type="PANTHER" id="PTHR42877">
    <property type="entry name" value="L-ORNITHINE N(5)-MONOOXYGENASE-RELATED"/>
    <property type="match status" value="1"/>
</dbReference>
<dbReference type="KEGG" id="bcom:BAUCODRAFT_145756"/>
<comment type="similarity">
    <text evidence="1">Belongs to the FAD-binding monooxygenase family.</text>
</comment>
<dbReference type="InterPro" id="IPR020946">
    <property type="entry name" value="Flavin_mOase-like"/>
</dbReference>
<dbReference type="GO" id="GO:0050661">
    <property type="term" value="F:NADP binding"/>
    <property type="evidence" value="ECO:0007669"/>
    <property type="project" value="InterPro"/>
</dbReference>
<dbReference type="OrthoDB" id="74360at2759"/>
<evidence type="ECO:0008006" key="7">
    <source>
        <dbReference type="Google" id="ProtNLM"/>
    </source>
</evidence>
<evidence type="ECO:0000313" key="5">
    <source>
        <dbReference type="EMBL" id="EMC98724.1"/>
    </source>
</evidence>
<evidence type="ECO:0000256" key="2">
    <source>
        <dbReference type="ARBA" id="ARBA00022630"/>
    </source>
</evidence>
<keyword evidence="2" id="KW-0285">Flavoprotein</keyword>
<keyword evidence="4" id="KW-0560">Oxidoreductase</keyword>
<dbReference type="GO" id="GO:0050660">
    <property type="term" value="F:flavin adenine dinucleotide binding"/>
    <property type="evidence" value="ECO:0007669"/>
    <property type="project" value="InterPro"/>
</dbReference>
<name>M2NHA8_BAUPA</name>
<dbReference type="eggNOG" id="KOG1399">
    <property type="taxonomic scope" value="Eukaryota"/>
</dbReference>